<feature type="domain" description="DUF447" evidence="1">
    <location>
        <begin position="4"/>
        <end position="114"/>
    </location>
</feature>
<dbReference type="Pfam" id="PF20766">
    <property type="entry name" value="DUF447_C"/>
    <property type="match status" value="1"/>
</dbReference>
<dbReference type="Pfam" id="PF04289">
    <property type="entry name" value="DUF447_N"/>
    <property type="match status" value="1"/>
</dbReference>
<dbReference type="OrthoDB" id="2112021at2"/>
<evidence type="ECO:0000259" key="1">
    <source>
        <dbReference type="Pfam" id="PF04289"/>
    </source>
</evidence>
<dbReference type="Proteomes" id="UP000319557">
    <property type="component" value="Chromosome"/>
</dbReference>
<dbReference type="RefSeq" id="WP_145346708.1">
    <property type="nucleotide sequence ID" value="NZ_CP036261.1"/>
</dbReference>
<dbReference type="InterPro" id="IPR012349">
    <property type="entry name" value="Split_barrel_FMN-bd"/>
</dbReference>
<dbReference type="SUPFAM" id="SSF50475">
    <property type="entry name" value="FMN-binding split barrel"/>
    <property type="match status" value="1"/>
</dbReference>
<accession>A0A517M2Q5</accession>
<reference evidence="3 4" key="1">
    <citation type="submission" date="2019-02" db="EMBL/GenBank/DDBJ databases">
        <title>Deep-cultivation of Planctomycetes and their phenomic and genomic characterization uncovers novel biology.</title>
        <authorList>
            <person name="Wiegand S."/>
            <person name="Jogler M."/>
            <person name="Boedeker C."/>
            <person name="Pinto D."/>
            <person name="Vollmers J."/>
            <person name="Rivas-Marin E."/>
            <person name="Kohn T."/>
            <person name="Peeters S.H."/>
            <person name="Heuer A."/>
            <person name="Rast P."/>
            <person name="Oberbeckmann S."/>
            <person name="Bunk B."/>
            <person name="Jeske O."/>
            <person name="Meyerdierks A."/>
            <person name="Storesund J.E."/>
            <person name="Kallscheuer N."/>
            <person name="Luecker S."/>
            <person name="Lage O.M."/>
            <person name="Pohl T."/>
            <person name="Merkel B.J."/>
            <person name="Hornburger P."/>
            <person name="Mueller R.-W."/>
            <person name="Bruemmer F."/>
            <person name="Labrenz M."/>
            <person name="Spormann A.M."/>
            <person name="Op den Camp H."/>
            <person name="Overmann J."/>
            <person name="Amann R."/>
            <person name="Jetten M.S.M."/>
            <person name="Mascher T."/>
            <person name="Medema M.H."/>
            <person name="Devos D.P."/>
            <person name="Kaster A.-K."/>
            <person name="Ovreas L."/>
            <person name="Rohde M."/>
            <person name="Galperin M.Y."/>
            <person name="Jogler C."/>
        </authorList>
    </citation>
    <scope>NUCLEOTIDE SEQUENCE [LARGE SCALE GENOMIC DNA]</scope>
    <source>
        <strain evidence="3 4">EC9</strain>
    </source>
</reference>
<dbReference type="InterPro" id="IPR049288">
    <property type="entry name" value="DUF447_C"/>
</dbReference>
<dbReference type="KEGG" id="ruv:EC9_33480"/>
<dbReference type="Gene3D" id="1.20.58.290">
    <property type="entry name" value="Hypothetical membrane protein ta0354_69_121"/>
    <property type="match status" value="1"/>
</dbReference>
<evidence type="ECO:0000313" key="3">
    <source>
        <dbReference type="EMBL" id="QDS89151.1"/>
    </source>
</evidence>
<protein>
    <recommendedName>
        <fullName evidence="5">DUF447 domain-containing protein</fullName>
    </recommendedName>
</protein>
<name>A0A517M2Q5_9BACT</name>
<evidence type="ECO:0000259" key="2">
    <source>
        <dbReference type="Pfam" id="PF20766"/>
    </source>
</evidence>
<evidence type="ECO:0000313" key="4">
    <source>
        <dbReference type="Proteomes" id="UP000319557"/>
    </source>
</evidence>
<dbReference type="Gene3D" id="2.30.110.10">
    <property type="entry name" value="Electron Transport, Fmn-binding Protein, Chain A"/>
    <property type="match status" value="1"/>
</dbReference>
<gene>
    <name evidence="3" type="ORF">EC9_33480</name>
</gene>
<feature type="domain" description="DUF447" evidence="2">
    <location>
        <begin position="127"/>
        <end position="177"/>
    </location>
</feature>
<dbReference type="InterPro" id="IPR007386">
    <property type="entry name" value="DUF447_N"/>
</dbReference>
<dbReference type="AlphaFoldDB" id="A0A517M2Q5"/>
<sequence>MILESLVTSVSASGELNVAPMGPIVDAGITQIQLRPFKTSTTYGNLRATSRAVVHVTDDVLMIAQAAIGRIEPPPAVRPLDGGWFVLEKASRWLAVEVVRWIDDPQRPTADCAIRAEGTGPPFFGLNRAKHAVVEAAILATRTHLLPAAELLADLERLQVLVDKTAGDAEREAFALLQATIRQRVG</sequence>
<organism evidence="3 4">
    <name type="scientific">Rosistilla ulvae</name>
    <dbReference type="NCBI Taxonomy" id="1930277"/>
    <lineage>
        <taxon>Bacteria</taxon>
        <taxon>Pseudomonadati</taxon>
        <taxon>Planctomycetota</taxon>
        <taxon>Planctomycetia</taxon>
        <taxon>Pirellulales</taxon>
        <taxon>Pirellulaceae</taxon>
        <taxon>Rosistilla</taxon>
    </lineage>
</organism>
<evidence type="ECO:0008006" key="5">
    <source>
        <dbReference type="Google" id="ProtNLM"/>
    </source>
</evidence>
<dbReference type="EMBL" id="CP036261">
    <property type="protein sequence ID" value="QDS89151.1"/>
    <property type="molecule type" value="Genomic_DNA"/>
</dbReference>
<proteinExistence type="predicted"/>
<keyword evidence="4" id="KW-1185">Reference proteome</keyword>